<evidence type="ECO:0000313" key="6">
    <source>
        <dbReference type="Proteomes" id="UP000053110"/>
    </source>
</evidence>
<reference evidence="6" key="1">
    <citation type="journal article" date="2013" name="Nat. Genet.">
        <title>The wheat powdery mildew genome shows the unique evolution of an obligate biotroph.</title>
        <authorList>
            <person name="Wicker T."/>
            <person name="Oberhaensli S."/>
            <person name="Parlange F."/>
            <person name="Buchmann J.P."/>
            <person name="Shatalina M."/>
            <person name="Roffler S."/>
            <person name="Ben-David R."/>
            <person name="Dolezel J."/>
            <person name="Simkova H."/>
            <person name="Schulze-Lefert P."/>
            <person name="Spanu P.D."/>
            <person name="Bruggmann R."/>
            <person name="Amselem J."/>
            <person name="Quesneville H."/>
            <person name="Ver Loren van Themaat E."/>
            <person name="Paape T."/>
            <person name="Shimizu K.K."/>
            <person name="Keller B."/>
        </authorList>
    </citation>
    <scope>NUCLEOTIDE SEQUENCE [LARGE SCALE GENOMIC DNA]</scope>
    <source>
        <strain evidence="6">96224</strain>
    </source>
</reference>
<feature type="compositionally biased region" description="Low complexity" evidence="2">
    <location>
        <begin position="319"/>
        <end position="330"/>
    </location>
</feature>
<dbReference type="AlphaFoldDB" id="A0A061HR29"/>
<feature type="region of interest" description="Disordered" evidence="2">
    <location>
        <begin position="1"/>
        <end position="20"/>
    </location>
</feature>
<dbReference type="Proteomes" id="UP000053110">
    <property type="component" value="Unassembled WGS sequence"/>
</dbReference>
<organism evidence="5">
    <name type="scientific">Blumeria graminis f. sp. tritici 96224</name>
    <dbReference type="NCBI Taxonomy" id="1268274"/>
    <lineage>
        <taxon>Eukaryota</taxon>
        <taxon>Fungi</taxon>
        <taxon>Dikarya</taxon>
        <taxon>Ascomycota</taxon>
        <taxon>Pezizomycotina</taxon>
        <taxon>Leotiomycetes</taxon>
        <taxon>Erysiphales</taxon>
        <taxon>Erysiphaceae</taxon>
        <taxon>Blumeria</taxon>
    </lineage>
</organism>
<dbReference type="HOGENOM" id="CLU_038278_1_0_1"/>
<dbReference type="SUPFAM" id="SSF47954">
    <property type="entry name" value="Cyclin-like"/>
    <property type="match status" value="2"/>
</dbReference>
<feature type="domain" description="Cyclin N-terminal" evidence="3">
    <location>
        <begin position="50"/>
        <end position="140"/>
    </location>
</feature>
<feature type="compositionally biased region" description="Basic and acidic residues" evidence="2">
    <location>
        <begin position="398"/>
        <end position="421"/>
    </location>
</feature>
<feature type="compositionally biased region" description="Polar residues" evidence="2">
    <location>
        <begin position="337"/>
        <end position="347"/>
    </location>
</feature>
<feature type="region of interest" description="Disordered" evidence="2">
    <location>
        <begin position="392"/>
        <end position="431"/>
    </location>
</feature>
<feature type="region of interest" description="Disordered" evidence="2">
    <location>
        <begin position="300"/>
        <end position="359"/>
    </location>
</feature>
<reference evidence="5" key="3">
    <citation type="submission" date="2018-07" db="EMBL/GenBank/DDBJ databases">
        <authorList>
            <person name="Quirk P.G."/>
            <person name="Krulwich T.A."/>
        </authorList>
    </citation>
    <scope>NUCLEOTIDE SEQUENCE</scope>
    <source>
        <strain evidence="5">96224</strain>
    </source>
</reference>
<dbReference type="InterPro" id="IPR006671">
    <property type="entry name" value="Cyclin_N"/>
</dbReference>
<dbReference type="EMBL" id="KE374985">
    <property type="protein sequence ID" value="EPQ66815.1"/>
    <property type="molecule type" value="Genomic_DNA"/>
</dbReference>
<reference evidence="4" key="2">
    <citation type="submission" date="2013-01" db="EMBL/GenBank/DDBJ databases">
        <title>The wheat powdery mildew genome reveals unique evolution of an obligate biotroph.</title>
        <authorList>
            <person name="Oberhaensli S."/>
            <person name="Wicker T."/>
            <person name="Keller B."/>
        </authorList>
    </citation>
    <scope>NUCLEOTIDE SEQUENCE</scope>
    <source>
        <strain evidence="4">96224</strain>
    </source>
</reference>
<evidence type="ECO:0000256" key="1">
    <source>
        <dbReference type="ARBA" id="ARBA00014912"/>
    </source>
</evidence>
<dbReference type="GO" id="GO:0006357">
    <property type="term" value="P:regulation of transcription by RNA polymerase II"/>
    <property type="evidence" value="ECO:0007669"/>
    <property type="project" value="InterPro"/>
</dbReference>
<evidence type="ECO:0000313" key="5">
    <source>
        <dbReference type="EMBL" id="SUZ08157.1"/>
    </source>
</evidence>
<dbReference type="InterPro" id="IPR036915">
    <property type="entry name" value="Cyclin-like_sf"/>
</dbReference>
<dbReference type="Gene3D" id="1.10.472.10">
    <property type="entry name" value="Cyclin-like"/>
    <property type="match status" value="2"/>
</dbReference>
<dbReference type="EMBL" id="UIGY01000012">
    <property type="protein sequence ID" value="SUZ08157.1"/>
    <property type="molecule type" value="Genomic_DNA"/>
</dbReference>
<protein>
    <recommendedName>
        <fullName evidence="1">RNA polymerase II holoenzyme cyclin-like subunit</fullName>
    </recommendedName>
</protein>
<dbReference type="OrthoDB" id="4951845at2759"/>
<dbReference type="Pfam" id="PF00134">
    <property type="entry name" value="Cyclin_N"/>
    <property type="match status" value="1"/>
</dbReference>
<feature type="compositionally biased region" description="Low complexity" evidence="2">
    <location>
        <begin position="1"/>
        <end position="15"/>
    </location>
</feature>
<dbReference type="PANTHER" id="PTHR10026">
    <property type="entry name" value="CYCLIN"/>
    <property type="match status" value="1"/>
</dbReference>
<name>A0A061HR29_BLUGR</name>
<dbReference type="InterPro" id="IPR043198">
    <property type="entry name" value="Cyclin/Ssn8"/>
</dbReference>
<evidence type="ECO:0000313" key="4">
    <source>
        <dbReference type="EMBL" id="EPQ66815.1"/>
    </source>
</evidence>
<evidence type="ECO:0000256" key="2">
    <source>
        <dbReference type="SAM" id="MobiDB-lite"/>
    </source>
</evidence>
<evidence type="ECO:0000259" key="3">
    <source>
        <dbReference type="Pfam" id="PF00134"/>
    </source>
</evidence>
<feature type="compositionally biased region" description="Low complexity" evidence="2">
    <location>
        <begin position="348"/>
        <end position="359"/>
    </location>
</feature>
<proteinExistence type="predicted"/>
<accession>A0A061HR29</accession>
<gene>
    <name evidence="4" type="ORF">BGT96224_1522</name>
    <name evidence="5" type="ORF">BGT96224V2_LOCUS1306</name>
</gene>
<dbReference type="GO" id="GO:0016538">
    <property type="term" value="F:cyclin-dependent protein serine/threonine kinase regulator activity"/>
    <property type="evidence" value="ECO:0007669"/>
    <property type="project" value="InterPro"/>
</dbReference>
<sequence length="431" mass="49332">MAPSANQSNSNGASSEPQNNLAVNPLLSRIRVSNQYLFQQQIQSRLISNGTNPTREDNFRLLGTQWIGDVRNSLQLPVRTYCTAATYYHKFRLVHKDNEYQYQDAAAGALLTACKIEDTLKKSREILCAAHNLKVSPSEHLTSDDSMFEGLSKVIIGLERLMLEASGFDFRVRKPQKHLVKIAKEAKLSKATYLVAYDIMIDLYRTFAPLKQTSATMCFACLELAVLVMNPKGVPIRSSKLRYLYERCSSTRPEILETLLDLLDLYTHFQKSSIVGPLHNIDRFIQIRIALNQEVEQTSSKNRYTEFHGPPKINNFKKTPITPRTPSSPSEVRKNGNIVSPVTLSPTSADSSRRNAAARTQDGTIRFILDAEQAKREQEKVSEYFKTQYEEYEIEVEETVRPQRDDRVERSQHRGRDERYNSRSFSKRARR</sequence>